<gene>
    <name evidence="2" type="ORF">L3049_08325</name>
</gene>
<keyword evidence="3" id="KW-1185">Reference proteome</keyword>
<evidence type="ECO:0000256" key="1">
    <source>
        <dbReference type="SAM" id="SignalP"/>
    </source>
</evidence>
<sequence>MNAKYLKKIIFVLLVLQSSVSIAQNEEGETNQISEYDTWNYGMTFTVQAGVWIPMGDLKKTFTSSPNLGFRFGVPVSESLRVDLGASINMPFDSKHFEYNDNGNRFLAKSEETINGILGVWLAQETRFNHRFIFSRYVGLGVGFIQTDTRKNDTEDENDEWFGVETLNVNFGLSINRIITNKKAIGLFIEYNYAPYALFNKVDEGFGNRYVITGLQYRF</sequence>
<organism evidence="2 3">
    <name type="scientific">Paralabilibaculum antarcticum</name>
    <dbReference type="NCBI Taxonomy" id="2912572"/>
    <lineage>
        <taxon>Bacteria</taxon>
        <taxon>Pseudomonadati</taxon>
        <taxon>Bacteroidota</taxon>
        <taxon>Bacteroidia</taxon>
        <taxon>Marinilabiliales</taxon>
        <taxon>Marinifilaceae</taxon>
        <taxon>Paralabilibaculum</taxon>
    </lineage>
</organism>
<dbReference type="Proteomes" id="UP001528920">
    <property type="component" value="Unassembled WGS sequence"/>
</dbReference>
<feature type="signal peptide" evidence="1">
    <location>
        <begin position="1"/>
        <end position="23"/>
    </location>
</feature>
<feature type="chain" id="PRO_5046193407" description="Outer membrane protein beta-barrel domain-containing protein" evidence="1">
    <location>
        <begin position="24"/>
        <end position="219"/>
    </location>
</feature>
<name>A0ABT5VRG2_9BACT</name>
<evidence type="ECO:0000313" key="3">
    <source>
        <dbReference type="Proteomes" id="UP001528920"/>
    </source>
</evidence>
<reference evidence="2 3" key="1">
    <citation type="submission" date="2022-01" db="EMBL/GenBank/DDBJ databases">
        <title>Labilibaculum sp. nov, a marine bacterium isolated from Antarctica.</title>
        <authorList>
            <person name="Dai W."/>
        </authorList>
    </citation>
    <scope>NUCLEOTIDE SEQUENCE [LARGE SCALE GENOMIC DNA]</scope>
    <source>
        <strain evidence="2 3">DW002</strain>
    </source>
</reference>
<evidence type="ECO:0000313" key="2">
    <source>
        <dbReference type="EMBL" id="MDE5418012.1"/>
    </source>
</evidence>
<dbReference type="RefSeq" id="WP_275109347.1">
    <property type="nucleotide sequence ID" value="NZ_JAKJSC010000001.1"/>
</dbReference>
<evidence type="ECO:0008006" key="4">
    <source>
        <dbReference type="Google" id="ProtNLM"/>
    </source>
</evidence>
<dbReference type="EMBL" id="JAKJSC010000001">
    <property type="protein sequence ID" value="MDE5418012.1"/>
    <property type="molecule type" value="Genomic_DNA"/>
</dbReference>
<proteinExistence type="predicted"/>
<comment type="caution">
    <text evidence="2">The sequence shown here is derived from an EMBL/GenBank/DDBJ whole genome shotgun (WGS) entry which is preliminary data.</text>
</comment>
<protein>
    <recommendedName>
        <fullName evidence="4">Outer membrane protein beta-barrel domain-containing protein</fullName>
    </recommendedName>
</protein>
<keyword evidence="1" id="KW-0732">Signal</keyword>
<accession>A0ABT5VRG2</accession>